<dbReference type="PROSITE" id="PS50853">
    <property type="entry name" value="FN3"/>
    <property type="match status" value="2"/>
</dbReference>
<sequence length="485" mass="54776">MIERRMENTTYSNVGFTTKNVSTWIDSETASMYPIFPGEKYYYRVRAYNDSRESAYSNEAWAVVERPAPVPPTNLQAKVIVQTMGYPVQLTWNDNSSDETQFAVQRKKKGSSFETIAELPRNSIEYMDKSDIEKDVKYTYRIQAFNAYGSIYSNESTICKPSYAPSTPGNFTGIAQSSSSIKLFWTNTADNADEFWIYSIRNDGTYDPTPDYVLDVDTTELIIKGLEPETRYWYRIISRNAIFSSFYTDTFATTGPPAPINLAAAGTGNMVKLSWGNNSIYTLSYTVERKTGSGNYVQVAYLVEPEQLVYSDYSVSTGQKYTYRVRAWKGLIPSDYSAEVSVVPQSSAKNLQQVEIKLNLGQTAYMVNNQMMQMDTAPIISQGRTLLPIRYITEALGAQISWEAASRKVTIIMGDKLIELWIDNNTALVNGQQVKIDPDNAQVKPIIMPPGRAMLPLRFIAENLGCEVEWDPLTREASIIYNNQE</sequence>
<dbReference type="EMBL" id="LNQE01001860">
    <property type="protein sequence ID" value="KUG04062.1"/>
    <property type="molecule type" value="Genomic_DNA"/>
</dbReference>
<dbReference type="Gene3D" id="3.30.457.10">
    <property type="entry name" value="Copper amine oxidase-like, N-terminal domain"/>
    <property type="match status" value="1"/>
</dbReference>
<dbReference type="InterPro" id="IPR013783">
    <property type="entry name" value="Ig-like_fold"/>
</dbReference>
<evidence type="ECO:0000313" key="2">
    <source>
        <dbReference type="EMBL" id="KUG04062.1"/>
    </source>
</evidence>
<reference evidence="2" key="1">
    <citation type="journal article" date="2015" name="Proc. Natl. Acad. Sci. U.S.A.">
        <title>Networks of energetic and metabolic interactions define dynamics in microbial communities.</title>
        <authorList>
            <person name="Embree M."/>
            <person name="Liu J.K."/>
            <person name="Al-Bassam M.M."/>
            <person name="Zengler K."/>
        </authorList>
    </citation>
    <scope>NUCLEOTIDE SEQUENCE</scope>
</reference>
<dbReference type="InterPro" id="IPR036116">
    <property type="entry name" value="FN3_sf"/>
</dbReference>
<dbReference type="Pfam" id="PF00041">
    <property type="entry name" value="fn3"/>
    <property type="match status" value="1"/>
</dbReference>
<dbReference type="AlphaFoldDB" id="A0A0W8E5Y6"/>
<dbReference type="SUPFAM" id="SSF55383">
    <property type="entry name" value="Copper amine oxidase, domain N"/>
    <property type="match status" value="1"/>
</dbReference>
<dbReference type="SMART" id="SM00060">
    <property type="entry name" value="FN3"/>
    <property type="match status" value="3"/>
</dbReference>
<accession>A0A0W8E5Y6</accession>
<organism evidence="2">
    <name type="scientific">hydrocarbon metagenome</name>
    <dbReference type="NCBI Taxonomy" id="938273"/>
    <lineage>
        <taxon>unclassified sequences</taxon>
        <taxon>metagenomes</taxon>
        <taxon>ecological metagenomes</taxon>
    </lineage>
</organism>
<dbReference type="CDD" id="cd00063">
    <property type="entry name" value="FN3"/>
    <property type="match status" value="3"/>
</dbReference>
<evidence type="ECO:0000259" key="1">
    <source>
        <dbReference type="PROSITE" id="PS50853"/>
    </source>
</evidence>
<name>A0A0W8E5Y6_9ZZZZ</name>
<dbReference type="Gene3D" id="2.60.40.10">
    <property type="entry name" value="Immunoglobulins"/>
    <property type="match status" value="4"/>
</dbReference>
<dbReference type="Pfam" id="PF07833">
    <property type="entry name" value="Cu_amine_oxidN1"/>
    <property type="match status" value="1"/>
</dbReference>
<protein>
    <recommendedName>
        <fullName evidence="1">Fibronectin type-III domain-containing protein</fullName>
    </recommendedName>
</protein>
<feature type="domain" description="Fibronectin type-III" evidence="1">
    <location>
        <begin position="71"/>
        <end position="166"/>
    </location>
</feature>
<gene>
    <name evidence="2" type="ORF">ASZ90_018508</name>
</gene>
<feature type="domain" description="Fibronectin type-III" evidence="1">
    <location>
        <begin position="167"/>
        <end position="258"/>
    </location>
</feature>
<dbReference type="InterPro" id="IPR003961">
    <property type="entry name" value="FN3_dom"/>
</dbReference>
<dbReference type="InterPro" id="IPR012854">
    <property type="entry name" value="Cu_amine_oxidase-like_N"/>
</dbReference>
<dbReference type="InterPro" id="IPR036582">
    <property type="entry name" value="Mao_N_sf"/>
</dbReference>
<dbReference type="SUPFAM" id="SSF49265">
    <property type="entry name" value="Fibronectin type III"/>
    <property type="match status" value="3"/>
</dbReference>
<dbReference type="PANTHER" id="PTHR24099">
    <property type="entry name" value="E3 UBIQUITIN-PROTEIN LIGASE TRIM36-RELATED"/>
    <property type="match status" value="1"/>
</dbReference>
<proteinExistence type="predicted"/>
<dbReference type="InterPro" id="IPR050617">
    <property type="entry name" value="E3_ligase_FN3/SPRY"/>
</dbReference>
<comment type="caution">
    <text evidence="2">The sequence shown here is derived from an EMBL/GenBank/DDBJ whole genome shotgun (WGS) entry which is preliminary data.</text>
</comment>
<dbReference type="PANTHER" id="PTHR24099:SF16">
    <property type="entry name" value="E3 UBIQUITIN-PROTEIN LIGASE MIDLINE-1-LIKE ISOFORM X1"/>
    <property type="match status" value="1"/>
</dbReference>